<keyword evidence="4 5" id="KW-0472">Membrane</keyword>
<proteinExistence type="predicted"/>
<gene>
    <name evidence="6" type="ORF">BU26DRAFT_205280</name>
</gene>
<dbReference type="GO" id="GO:0046873">
    <property type="term" value="F:metal ion transmembrane transporter activity"/>
    <property type="evidence" value="ECO:0007669"/>
    <property type="project" value="InterPro"/>
</dbReference>
<dbReference type="Pfam" id="PF01544">
    <property type="entry name" value="CorA"/>
    <property type="match status" value="1"/>
</dbReference>
<dbReference type="SUPFAM" id="SSF144083">
    <property type="entry name" value="Magnesium transport protein CorA, transmembrane region"/>
    <property type="match status" value="1"/>
</dbReference>
<dbReference type="InterPro" id="IPR002523">
    <property type="entry name" value="MgTranspt_CorA/ZnTranspt_ZntB"/>
</dbReference>
<dbReference type="OrthoDB" id="341259at2759"/>
<protein>
    <recommendedName>
        <fullName evidence="8">Cora-domain-containing protein</fullName>
    </recommendedName>
</protein>
<dbReference type="Proteomes" id="UP000800094">
    <property type="component" value="Unassembled WGS sequence"/>
</dbReference>
<organism evidence="6 7">
    <name type="scientific">Trematosphaeria pertusa</name>
    <dbReference type="NCBI Taxonomy" id="390896"/>
    <lineage>
        <taxon>Eukaryota</taxon>
        <taxon>Fungi</taxon>
        <taxon>Dikarya</taxon>
        <taxon>Ascomycota</taxon>
        <taxon>Pezizomycotina</taxon>
        <taxon>Dothideomycetes</taxon>
        <taxon>Pleosporomycetidae</taxon>
        <taxon>Pleosporales</taxon>
        <taxon>Massarineae</taxon>
        <taxon>Trematosphaeriaceae</taxon>
        <taxon>Trematosphaeria</taxon>
    </lineage>
</organism>
<dbReference type="InterPro" id="IPR050829">
    <property type="entry name" value="CorA_MIT"/>
</dbReference>
<dbReference type="PANTHER" id="PTHR47685">
    <property type="entry name" value="MAGNESIUM TRANSPORT PROTEIN CORA"/>
    <property type="match status" value="1"/>
</dbReference>
<keyword evidence="3 5" id="KW-1133">Transmembrane helix</keyword>
<evidence type="ECO:0000313" key="6">
    <source>
        <dbReference type="EMBL" id="KAF2240675.1"/>
    </source>
</evidence>
<dbReference type="PANTHER" id="PTHR47685:SF1">
    <property type="entry name" value="MAGNESIUM TRANSPORT PROTEIN CORA"/>
    <property type="match status" value="1"/>
</dbReference>
<sequence length="462" mass="53672">MGDFEDDLDEVDQSTITAYLNDPPALHIRRTLDQYSYHMLRCTARWDQDQVVSRWARRWARRERVHIHNILMVDQLWLWMHSLGQSPAQASTQASSKYRPEYVITAFPERTEADYLNRGCSEDIKSQVLASNKRLREPICTMRDLGTRILFTCFNVFDRFQDRETLQFFHMFEDSVRTIDDNESSLFGEFQSHSTALHELGMKSRNFGQRKRMLMEQLLDIREETRSLVEIKDIRDEIHIILSVFHSQLSVLDRLVGEESNKNTNLGPFAISNAVERLIQNNITDFTKLDNQAELIQDKLNTLLDLKQKASNAWEARSARECALEAAKQGNTMMVFTVVTIIFLPLSFMASFFALNITAFPQDEKSGESSWPLGLLSAYLFGIAIAISVPLIIIAMNVQHFSNLWQRIRNDYFILLQMTIIQYLPGFRPESPGFKKLEERRDAYLNEQEELENDQGLHPEKA</sequence>
<dbReference type="GeneID" id="54573910"/>
<evidence type="ECO:0000313" key="7">
    <source>
        <dbReference type="Proteomes" id="UP000800094"/>
    </source>
</evidence>
<feature type="transmembrane region" description="Helical" evidence="5">
    <location>
        <begin position="375"/>
        <end position="398"/>
    </location>
</feature>
<dbReference type="GO" id="GO:0016020">
    <property type="term" value="C:membrane"/>
    <property type="evidence" value="ECO:0007669"/>
    <property type="project" value="UniProtKB-SubCell"/>
</dbReference>
<keyword evidence="2 5" id="KW-0812">Transmembrane</keyword>
<dbReference type="Gene3D" id="1.20.58.340">
    <property type="entry name" value="Magnesium transport protein CorA, transmembrane region"/>
    <property type="match status" value="1"/>
</dbReference>
<reference evidence="6" key="1">
    <citation type="journal article" date="2020" name="Stud. Mycol.">
        <title>101 Dothideomycetes genomes: a test case for predicting lifestyles and emergence of pathogens.</title>
        <authorList>
            <person name="Haridas S."/>
            <person name="Albert R."/>
            <person name="Binder M."/>
            <person name="Bloem J."/>
            <person name="Labutti K."/>
            <person name="Salamov A."/>
            <person name="Andreopoulos B."/>
            <person name="Baker S."/>
            <person name="Barry K."/>
            <person name="Bills G."/>
            <person name="Bluhm B."/>
            <person name="Cannon C."/>
            <person name="Castanera R."/>
            <person name="Culley D."/>
            <person name="Daum C."/>
            <person name="Ezra D."/>
            <person name="Gonzalez J."/>
            <person name="Henrissat B."/>
            <person name="Kuo A."/>
            <person name="Liang C."/>
            <person name="Lipzen A."/>
            <person name="Lutzoni F."/>
            <person name="Magnuson J."/>
            <person name="Mondo S."/>
            <person name="Nolan M."/>
            <person name="Ohm R."/>
            <person name="Pangilinan J."/>
            <person name="Park H.-J."/>
            <person name="Ramirez L."/>
            <person name="Alfaro M."/>
            <person name="Sun H."/>
            <person name="Tritt A."/>
            <person name="Yoshinaga Y."/>
            <person name="Zwiers L.-H."/>
            <person name="Turgeon B."/>
            <person name="Goodwin S."/>
            <person name="Spatafora J."/>
            <person name="Crous P."/>
            <person name="Grigoriev I."/>
        </authorList>
    </citation>
    <scope>NUCLEOTIDE SEQUENCE</scope>
    <source>
        <strain evidence="6">CBS 122368</strain>
    </source>
</reference>
<dbReference type="AlphaFoldDB" id="A0A6A6HR98"/>
<accession>A0A6A6HR98</accession>
<evidence type="ECO:0000256" key="3">
    <source>
        <dbReference type="ARBA" id="ARBA00022989"/>
    </source>
</evidence>
<evidence type="ECO:0000256" key="4">
    <source>
        <dbReference type="ARBA" id="ARBA00023136"/>
    </source>
</evidence>
<dbReference type="EMBL" id="ML987216">
    <property type="protein sequence ID" value="KAF2240675.1"/>
    <property type="molecule type" value="Genomic_DNA"/>
</dbReference>
<evidence type="ECO:0000256" key="5">
    <source>
        <dbReference type="SAM" id="Phobius"/>
    </source>
</evidence>
<evidence type="ECO:0000256" key="1">
    <source>
        <dbReference type="ARBA" id="ARBA00004141"/>
    </source>
</evidence>
<dbReference type="RefSeq" id="XP_033675679.1">
    <property type="nucleotide sequence ID" value="XM_033820580.1"/>
</dbReference>
<evidence type="ECO:0008006" key="8">
    <source>
        <dbReference type="Google" id="ProtNLM"/>
    </source>
</evidence>
<comment type="subcellular location">
    <subcellularLocation>
        <location evidence="1">Membrane</location>
        <topology evidence="1">Multi-pass membrane protein</topology>
    </subcellularLocation>
</comment>
<keyword evidence="7" id="KW-1185">Reference proteome</keyword>
<evidence type="ECO:0000256" key="2">
    <source>
        <dbReference type="ARBA" id="ARBA00022692"/>
    </source>
</evidence>
<feature type="transmembrane region" description="Helical" evidence="5">
    <location>
        <begin position="334"/>
        <end position="355"/>
    </location>
</feature>
<name>A0A6A6HR98_9PLEO</name>
<dbReference type="InterPro" id="IPR045863">
    <property type="entry name" value="CorA_TM1_TM2"/>
</dbReference>